<proteinExistence type="inferred from homology"/>
<dbReference type="EC" id="4.2.2.-" evidence="4"/>
<dbReference type="RefSeq" id="WP_376918791.1">
    <property type="nucleotide sequence ID" value="NZ_JBHRSW010000005.1"/>
</dbReference>
<dbReference type="Gene3D" id="2.40.40.10">
    <property type="entry name" value="RlpA-like domain"/>
    <property type="match status" value="1"/>
</dbReference>
<dbReference type="PROSITE" id="PS51257">
    <property type="entry name" value="PROKAR_LIPOPROTEIN"/>
    <property type="match status" value="1"/>
</dbReference>
<dbReference type="HAMAP" id="MF_02071">
    <property type="entry name" value="RlpA"/>
    <property type="match status" value="1"/>
</dbReference>
<evidence type="ECO:0000256" key="3">
    <source>
        <dbReference type="ARBA" id="ARBA00023316"/>
    </source>
</evidence>
<accession>A0ABV7FK56</accession>
<keyword evidence="2 4" id="KW-0456">Lyase</keyword>
<comment type="function">
    <text evidence="4">Lytic transglycosylase with a strong preference for naked glycan strands that lack stem peptides.</text>
</comment>
<evidence type="ECO:0000313" key="9">
    <source>
        <dbReference type="Proteomes" id="UP001595478"/>
    </source>
</evidence>
<dbReference type="InterPro" id="IPR007730">
    <property type="entry name" value="SPOR-like_dom"/>
</dbReference>
<feature type="signal peptide" evidence="6">
    <location>
        <begin position="1"/>
        <end position="24"/>
    </location>
</feature>
<evidence type="ECO:0000256" key="5">
    <source>
        <dbReference type="RuleBase" id="RU003495"/>
    </source>
</evidence>
<dbReference type="PANTHER" id="PTHR34183:SF1">
    <property type="entry name" value="ENDOLYTIC PEPTIDOGLYCAN TRANSGLYCOSYLASE RLPA"/>
    <property type="match status" value="1"/>
</dbReference>
<keyword evidence="4" id="KW-1003">Cell membrane</keyword>
<comment type="caution">
    <text evidence="8">The sequence shown here is derived from an EMBL/GenBank/DDBJ whole genome shotgun (WGS) entry which is preliminary data.</text>
</comment>
<dbReference type="InterPro" id="IPR036908">
    <property type="entry name" value="RlpA-like_sf"/>
</dbReference>
<evidence type="ECO:0000256" key="1">
    <source>
        <dbReference type="ARBA" id="ARBA00022729"/>
    </source>
</evidence>
<feature type="chain" id="PRO_5047499466" description="Endolytic peptidoglycan transglycosylase RlpA" evidence="6">
    <location>
        <begin position="25"/>
        <end position="306"/>
    </location>
</feature>
<evidence type="ECO:0000313" key="8">
    <source>
        <dbReference type="EMBL" id="MFC3120659.1"/>
    </source>
</evidence>
<dbReference type="Pfam" id="PF03330">
    <property type="entry name" value="DPBB_1"/>
    <property type="match status" value="1"/>
</dbReference>
<dbReference type="Pfam" id="PF05036">
    <property type="entry name" value="SPOR"/>
    <property type="match status" value="1"/>
</dbReference>
<dbReference type="SUPFAM" id="SSF110997">
    <property type="entry name" value="Sporulation related repeat"/>
    <property type="match status" value="1"/>
</dbReference>
<keyword evidence="4" id="KW-0449">Lipoprotein</keyword>
<evidence type="ECO:0000256" key="6">
    <source>
        <dbReference type="SAM" id="SignalP"/>
    </source>
</evidence>
<dbReference type="SUPFAM" id="SSF50685">
    <property type="entry name" value="Barwin-like endoglucanases"/>
    <property type="match status" value="1"/>
</dbReference>
<evidence type="ECO:0000256" key="2">
    <source>
        <dbReference type="ARBA" id="ARBA00023239"/>
    </source>
</evidence>
<dbReference type="Gene3D" id="3.30.70.1070">
    <property type="entry name" value="Sporulation related repeat"/>
    <property type="match status" value="1"/>
</dbReference>
<reference evidence="9" key="1">
    <citation type="journal article" date="2019" name="Int. J. Syst. Evol. Microbiol.">
        <title>The Global Catalogue of Microorganisms (GCM) 10K type strain sequencing project: providing services to taxonomists for standard genome sequencing and annotation.</title>
        <authorList>
            <consortium name="The Broad Institute Genomics Platform"/>
            <consortium name="The Broad Institute Genome Sequencing Center for Infectious Disease"/>
            <person name="Wu L."/>
            <person name="Ma J."/>
        </authorList>
    </citation>
    <scope>NUCLEOTIDE SEQUENCE [LARGE SCALE GENOMIC DNA]</scope>
    <source>
        <strain evidence="9">KCTC 52473</strain>
    </source>
</reference>
<keyword evidence="9" id="KW-1185">Reference proteome</keyword>
<protein>
    <recommendedName>
        <fullName evidence="4">Endolytic peptidoglycan transglycosylase RlpA</fullName>
        <ecNumber evidence="4">4.2.2.-</ecNumber>
    </recommendedName>
</protein>
<dbReference type="InterPro" id="IPR009009">
    <property type="entry name" value="RlpA-like_DPBB"/>
</dbReference>
<keyword evidence="3 4" id="KW-0961">Cell wall biogenesis/degradation</keyword>
<evidence type="ECO:0000259" key="7">
    <source>
        <dbReference type="PROSITE" id="PS51724"/>
    </source>
</evidence>
<dbReference type="Proteomes" id="UP001595478">
    <property type="component" value="Unassembled WGS sequence"/>
</dbReference>
<dbReference type="PANTHER" id="PTHR34183">
    <property type="entry name" value="ENDOLYTIC PEPTIDOGLYCAN TRANSGLYCOSYLASE RLPA"/>
    <property type="match status" value="1"/>
</dbReference>
<gene>
    <name evidence="4" type="primary">rlpA</name>
    <name evidence="8" type="ORF">ACFOHL_03430</name>
</gene>
<dbReference type="PROSITE" id="PS51724">
    <property type="entry name" value="SPOR"/>
    <property type="match status" value="1"/>
</dbReference>
<dbReference type="EMBL" id="JBHRSW010000005">
    <property type="protein sequence ID" value="MFC3120659.1"/>
    <property type="molecule type" value="Genomic_DNA"/>
</dbReference>
<dbReference type="CDD" id="cd22268">
    <property type="entry name" value="DPBB_RlpA-like"/>
    <property type="match status" value="1"/>
</dbReference>
<sequence length="306" mass="33555">MIKNTTFSYSHFIVVSLLSVILSACSLSPKPNDSRYSQLQDSAPSFKYGAIDAQEPTPEFVKYNVWTSRPYEINGKFYTPMQTGKGFEESGYASWYGQKFHGHKTANGEIFDMFALTAAHKTLPLPSFVRVTHQETNQSIVVRVNDRGPFHDRRIIDLSYAAAKKLGFRDKGVAPVKIEVIHVDANGIVSTGKAIGNPVHASNEAIAKTTSRPSPIKPVSADSPTDKPLASGTFVQVLAMSDGKKAKDLARGIGDLLQKPTHTPKTGDLYKLRIGPLENEQSAKKVIQDLKNIGFDKAFTIELSAE</sequence>
<dbReference type="NCBIfam" id="TIGR00413">
    <property type="entry name" value="rlpA"/>
    <property type="match status" value="1"/>
</dbReference>
<comment type="subcellular location">
    <subcellularLocation>
        <location evidence="4">Cell membrane</location>
        <topology evidence="4">Lipid-anchor</topology>
    </subcellularLocation>
</comment>
<organism evidence="8 9">
    <name type="scientific">Agaribacter flavus</name>
    <dbReference type="NCBI Taxonomy" id="1902781"/>
    <lineage>
        <taxon>Bacteria</taxon>
        <taxon>Pseudomonadati</taxon>
        <taxon>Pseudomonadota</taxon>
        <taxon>Gammaproteobacteria</taxon>
        <taxon>Alteromonadales</taxon>
        <taxon>Alteromonadaceae</taxon>
        <taxon>Agaribacter</taxon>
    </lineage>
</organism>
<name>A0ABV7FK56_9ALTE</name>
<evidence type="ECO:0000256" key="4">
    <source>
        <dbReference type="HAMAP-Rule" id="MF_02071"/>
    </source>
</evidence>
<dbReference type="InterPro" id="IPR034718">
    <property type="entry name" value="RlpA"/>
</dbReference>
<dbReference type="InterPro" id="IPR036680">
    <property type="entry name" value="SPOR-like_sf"/>
</dbReference>
<keyword evidence="4" id="KW-0564">Palmitate</keyword>
<comment type="similarity">
    <text evidence="4 5">Belongs to the RlpA family.</text>
</comment>
<dbReference type="InterPro" id="IPR012997">
    <property type="entry name" value="RplA"/>
</dbReference>
<feature type="domain" description="SPOR" evidence="7">
    <location>
        <begin position="227"/>
        <end position="303"/>
    </location>
</feature>
<keyword evidence="4" id="KW-0472">Membrane</keyword>
<keyword evidence="1 6" id="KW-0732">Signal</keyword>